<protein>
    <submittedName>
        <fullName evidence="1">Uncharacterized protein</fullName>
    </submittedName>
</protein>
<evidence type="ECO:0000313" key="1">
    <source>
        <dbReference type="EMBL" id="JAH83524.1"/>
    </source>
</evidence>
<accession>A0A0E9VZF4</accession>
<dbReference type="AlphaFoldDB" id="A0A0E9VZF4"/>
<name>A0A0E9VZF4_ANGAN</name>
<reference evidence="1" key="1">
    <citation type="submission" date="2014-11" db="EMBL/GenBank/DDBJ databases">
        <authorList>
            <person name="Amaro Gonzalez C."/>
        </authorList>
    </citation>
    <scope>NUCLEOTIDE SEQUENCE</scope>
</reference>
<proteinExistence type="predicted"/>
<sequence length="23" mass="2894">MQKRKHLIFFSNFRRPKGERNFG</sequence>
<dbReference type="EMBL" id="GBXM01025053">
    <property type="protein sequence ID" value="JAH83524.1"/>
    <property type="molecule type" value="Transcribed_RNA"/>
</dbReference>
<reference evidence="1" key="2">
    <citation type="journal article" date="2015" name="Fish Shellfish Immunol.">
        <title>Early steps in the European eel (Anguilla anguilla)-Vibrio vulnificus interaction in the gills: Role of the RtxA13 toxin.</title>
        <authorList>
            <person name="Callol A."/>
            <person name="Pajuelo D."/>
            <person name="Ebbesson L."/>
            <person name="Teles M."/>
            <person name="MacKenzie S."/>
            <person name="Amaro C."/>
        </authorList>
    </citation>
    <scope>NUCLEOTIDE SEQUENCE</scope>
</reference>
<organism evidence="1">
    <name type="scientific">Anguilla anguilla</name>
    <name type="common">European freshwater eel</name>
    <name type="synonym">Muraena anguilla</name>
    <dbReference type="NCBI Taxonomy" id="7936"/>
    <lineage>
        <taxon>Eukaryota</taxon>
        <taxon>Metazoa</taxon>
        <taxon>Chordata</taxon>
        <taxon>Craniata</taxon>
        <taxon>Vertebrata</taxon>
        <taxon>Euteleostomi</taxon>
        <taxon>Actinopterygii</taxon>
        <taxon>Neopterygii</taxon>
        <taxon>Teleostei</taxon>
        <taxon>Anguilliformes</taxon>
        <taxon>Anguillidae</taxon>
        <taxon>Anguilla</taxon>
    </lineage>
</organism>